<gene>
    <name evidence="2" type="ORF">NECAME_18187</name>
</gene>
<sequence length="63" mass="6865">MPPPRPNSRTEDDNNPGRHACGCPPSFPSINTVLAHNSTLVEEKDSRSCAALSSPFYIRLPTN</sequence>
<accession>W2TC03</accession>
<organism evidence="2 3">
    <name type="scientific">Necator americanus</name>
    <name type="common">Human hookworm</name>
    <dbReference type="NCBI Taxonomy" id="51031"/>
    <lineage>
        <taxon>Eukaryota</taxon>
        <taxon>Metazoa</taxon>
        <taxon>Ecdysozoa</taxon>
        <taxon>Nematoda</taxon>
        <taxon>Chromadorea</taxon>
        <taxon>Rhabditida</taxon>
        <taxon>Rhabditina</taxon>
        <taxon>Rhabditomorpha</taxon>
        <taxon>Strongyloidea</taxon>
        <taxon>Ancylostomatidae</taxon>
        <taxon>Bunostominae</taxon>
        <taxon>Necator</taxon>
    </lineage>
</organism>
<reference evidence="3" key="1">
    <citation type="journal article" date="2014" name="Nat. Genet.">
        <title>Genome of the human hookworm Necator americanus.</title>
        <authorList>
            <person name="Tang Y.T."/>
            <person name="Gao X."/>
            <person name="Rosa B.A."/>
            <person name="Abubucker S."/>
            <person name="Hallsworth-Pepin K."/>
            <person name="Martin J."/>
            <person name="Tyagi R."/>
            <person name="Heizer E."/>
            <person name="Zhang X."/>
            <person name="Bhonagiri-Palsikar V."/>
            <person name="Minx P."/>
            <person name="Warren W.C."/>
            <person name="Wang Q."/>
            <person name="Zhan B."/>
            <person name="Hotez P.J."/>
            <person name="Sternberg P.W."/>
            <person name="Dougall A."/>
            <person name="Gaze S.T."/>
            <person name="Mulvenna J."/>
            <person name="Sotillo J."/>
            <person name="Ranganathan S."/>
            <person name="Rabelo E.M."/>
            <person name="Wilson R.K."/>
            <person name="Felgner P.L."/>
            <person name="Bethony J."/>
            <person name="Hawdon J.M."/>
            <person name="Gasser R.B."/>
            <person name="Loukas A."/>
            <person name="Mitreva M."/>
        </authorList>
    </citation>
    <scope>NUCLEOTIDE SEQUENCE [LARGE SCALE GENOMIC DNA]</scope>
</reference>
<evidence type="ECO:0000313" key="3">
    <source>
        <dbReference type="Proteomes" id="UP000053676"/>
    </source>
</evidence>
<dbReference type="KEGG" id="nai:NECAME_18187"/>
<dbReference type="Proteomes" id="UP000053676">
    <property type="component" value="Unassembled WGS sequence"/>
</dbReference>
<dbReference type="AlphaFoldDB" id="W2TC03"/>
<evidence type="ECO:0000313" key="2">
    <source>
        <dbReference type="EMBL" id="ETN78721.1"/>
    </source>
</evidence>
<dbReference type="EMBL" id="KI659786">
    <property type="protein sequence ID" value="ETN78721.1"/>
    <property type="molecule type" value="Genomic_DNA"/>
</dbReference>
<name>W2TC03_NECAM</name>
<proteinExistence type="predicted"/>
<keyword evidence="3" id="KW-1185">Reference proteome</keyword>
<evidence type="ECO:0000256" key="1">
    <source>
        <dbReference type="SAM" id="MobiDB-lite"/>
    </source>
</evidence>
<protein>
    <submittedName>
        <fullName evidence="2">Uncharacterized protein</fullName>
    </submittedName>
</protein>
<feature type="region of interest" description="Disordered" evidence="1">
    <location>
        <begin position="1"/>
        <end position="22"/>
    </location>
</feature>